<dbReference type="AlphaFoldDB" id="A0A9Q3PNX2"/>
<sequence>MKNEQLGLYGSLGKIENAKDEWWNEGANLSLVGCILGCQRFTRKSLRLYKLPTIQTTPYAGAGSQCLPCKSLRCSGSRRFKSFLMPVLASNNSHANPEACSDSQQLKQFLMLGQASNKSHVTPYACAGSNNAKNSLCLCRLPKIHMEILMLVQVPDNSNNSLRRGRLPTIHTQILTLVQVPTMLRMLRLCSLPTIHTRILMLVQVPNNSNNSLHWGRLPTIHTQILMLVQVLTMLKIPYACAGFQQFTHESLRL</sequence>
<gene>
    <name evidence="1" type="ORF">O181_108399</name>
</gene>
<proteinExistence type="predicted"/>
<dbReference type="Proteomes" id="UP000765509">
    <property type="component" value="Unassembled WGS sequence"/>
</dbReference>
<dbReference type="EMBL" id="AVOT02083091">
    <property type="protein sequence ID" value="MBW0568684.1"/>
    <property type="molecule type" value="Genomic_DNA"/>
</dbReference>
<name>A0A9Q3PNX2_9BASI</name>
<protein>
    <submittedName>
        <fullName evidence="1">Uncharacterized protein</fullName>
    </submittedName>
</protein>
<evidence type="ECO:0000313" key="1">
    <source>
        <dbReference type="EMBL" id="MBW0568684.1"/>
    </source>
</evidence>
<accession>A0A9Q3PNX2</accession>
<evidence type="ECO:0000313" key="2">
    <source>
        <dbReference type="Proteomes" id="UP000765509"/>
    </source>
</evidence>
<comment type="caution">
    <text evidence="1">The sequence shown here is derived from an EMBL/GenBank/DDBJ whole genome shotgun (WGS) entry which is preliminary data.</text>
</comment>
<reference evidence="1" key="1">
    <citation type="submission" date="2021-03" db="EMBL/GenBank/DDBJ databases">
        <title>Draft genome sequence of rust myrtle Austropuccinia psidii MF-1, a brazilian biotype.</title>
        <authorList>
            <person name="Quecine M.C."/>
            <person name="Pachon D.M.R."/>
            <person name="Bonatelli M.L."/>
            <person name="Correr F.H."/>
            <person name="Franceschini L.M."/>
            <person name="Leite T.F."/>
            <person name="Margarido G.R.A."/>
            <person name="Almeida C.A."/>
            <person name="Ferrarezi J.A."/>
            <person name="Labate C.A."/>
        </authorList>
    </citation>
    <scope>NUCLEOTIDE SEQUENCE</scope>
    <source>
        <strain evidence="1">MF-1</strain>
    </source>
</reference>
<keyword evidence="2" id="KW-1185">Reference proteome</keyword>
<organism evidence="1 2">
    <name type="scientific">Austropuccinia psidii MF-1</name>
    <dbReference type="NCBI Taxonomy" id="1389203"/>
    <lineage>
        <taxon>Eukaryota</taxon>
        <taxon>Fungi</taxon>
        <taxon>Dikarya</taxon>
        <taxon>Basidiomycota</taxon>
        <taxon>Pucciniomycotina</taxon>
        <taxon>Pucciniomycetes</taxon>
        <taxon>Pucciniales</taxon>
        <taxon>Sphaerophragmiaceae</taxon>
        <taxon>Austropuccinia</taxon>
    </lineage>
</organism>